<reference evidence="4" key="1">
    <citation type="journal article" date="2023" name="bioRxiv">
        <title>Complete genome of the Medicago anthracnose fungus, Colletotrichum destructivum, reveals a mini-chromosome-like region within a core chromosome.</title>
        <authorList>
            <person name="Lapalu N."/>
            <person name="Simon A."/>
            <person name="Lu A."/>
            <person name="Plaumann P.-L."/>
            <person name="Amselem J."/>
            <person name="Pigne S."/>
            <person name="Auger A."/>
            <person name="Koch C."/>
            <person name="Dallery J.-F."/>
            <person name="O'Connell R.J."/>
        </authorList>
    </citation>
    <scope>NUCLEOTIDE SEQUENCE [LARGE SCALE GENOMIC DNA]</scope>
    <source>
        <strain evidence="4">CBS 520.97</strain>
    </source>
</reference>
<evidence type="ECO:0000259" key="2">
    <source>
        <dbReference type="Pfam" id="PF13358"/>
    </source>
</evidence>
<protein>
    <submittedName>
        <fullName evidence="3">Ribonuclease H superfamily, tc1-like transposase, DDE domain-containing protein</fullName>
    </submittedName>
</protein>
<gene>
    <name evidence="3" type="ORF">CDEST_15464</name>
</gene>
<dbReference type="GeneID" id="87951964"/>
<dbReference type="RefSeq" id="XP_062787671.1">
    <property type="nucleotide sequence ID" value="XM_062931620.1"/>
</dbReference>
<dbReference type="GO" id="GO:0003676">
    <property type="term" value="F:nucleic acid binding"/>
    <property type="evidence" value="ECO:0007669"/>
    <property type="project" value="InterPro"/>
</dbReference>
<dbReference type="Proteomes" id="UP001322277">
    <property type="component" value="Chromosome 12"/>
</dbReference>
<evidence type="ECO:0000256" key="1">
    <source>
        <dbReference type="SAM" id="MobiDB-lite"/>
    </source>
</evidence>
<evidence type="ECO:0000313" key="4">
    <source>
        <dbReference type="Proteomes" id="UP001322277"/>
    </source>
</evidence>
<name>A0AAX4J4X7_9PEZI</name>
<keyword evidence="4" id="KW-1185">Reference proteome</keyword>
<dbReference type="InterPro" id="IPR038717">
    <property type="entry name" value="Tc1-like_DDE_dom"/>
</dbReference>
<dbReference type="InterPro" id="IPR036397">
    <property type="entry name" value="RNaseH_sf"/>
</dbReference>
<dbReference type="Pfam" id="PF13358">
    <property type="entry name" value="DDE_3"/>
    <property type="match status" value="1"/>
</dbReference>
<dbReference type="KEGG" id="cdet:87951964"/>
<feature type="domain" description="Tc1-like transposase DDE" evidence="2">
    <location>
        <begin position="295"/>
        <end position="342"/>
    </location>
</feature>
<dbReference type="EMBL" id="CP137316">
    <property type="protein sequence ID" value="WQF90450.1"/>
    <property type="molecule type" value="Genomic_DNA"/>
</dbReference>
<sequence>MASPTTTWLCRRYEPTTPCLREAPRPNDPLASPTIQRQQRIDAARSSNQQQLRPVRKKAQDLSRDQRIQARSLRQYAGWSYKRISATTGFTQRQVQGACERATAQKAGSKRGRGYRIRTPHREKLGSVLVSDLWAKGRPWGDLRWIVPGLEIYGEAAITSTLKAMGFRRAARPKTLDLQPEVKALSKVICQGYLDLWSDLDSWLSRSPVFSDETWVLSETKTRGLETLAGAGNMRQTAGCFGDVLLAYTRAQVLYGIQTGGLSLAIPIYIIIQHILPKVKDFIASLPGWRCFQHDGAPSHRVRITQDWLEEHRILVLRWPPNSSDLSPIENVWLWMKSWIEVHYPDIDWMDREQLEPCVSAAWQAVPDALHWALAASMPYRLQQCIERDGDEVDF</sequence>
<accession>A0AAX4J4X7</accession>
<dbReference type="AlphaFoldDB" id="A0AAX4J4X7"/>
<evidence type="ECO:0000313" key="3">
    <source>
        <dbReference type="EMBL" id="WQF90450.1"/>
    </source>
</evidence>
<feature type="region of interest" description="Disordered" evidence="1">
    <location>
        <begin position="42"/>
        <end position="64"/>
    </location>
</feature>
<proteinExistence type="predicted"/>
<organism evidence="3 4">
    <name type="scientific">Colletotrichum destructivum</name>
    <dbReference type="NCBI Taxonomy" id="34406"/>
    <lineage>
        <taxon>Eukaryota</taxon>
        <taxon>Fungi</taxon>
        <taxon>Dikarya</taxon>
        <taxon>Ascomycota</taxon>
        <taxon>Pezizomycotina</taxon>
        <taxon>Sordariomycetes</taxon>
        <taxon>Hypocreomycetidae</taxon>
        <taxon>Glomerellales</taxon>
        <taxon>Glomerellaceae</taxon>
        <taxon>Colletotrichum</taxon>
        <taxon>Colletotrichum destructivum species complex</taxon>
    </lineage>
</organism>
<dbReference type="Gene3D" id="3.30.420.10">
    <property type="entry name" value="Ribonuclease H-like superfamily/Ribonuclease H"/>
    <property type="match status" value="1"/>
</dbReference>